<accession>A0A0R3CZI0</accession>
<feature type="chain" id="PRO_5006434965" description="Lipoprotein" evidence="1">
    <location>
        <begin position="33"/>
        <end position="91"/>
    </location>
</feature>
<dbReference type="AlphaFoldDB" id="A0A0R3CZI0"/>
<name>A0A0R3CZI0_9BRAD</name>
<dbReference type="Proteomes" id="UP000051936">
    <property type="component" value="Unassembled WGS sequence"/>
</dbReference>
<dbReference type="OrthoDB" id="8245029at2"/>
<evidence type="ECO:0000313" key="2">
    <source>
        <dbReference type="EMBL" id="KRQ03024.1"/>
    </source>
</evidence>
<sequence length="91" mass="9720">MLALWDLQKSRLVCCALLIAAFMLGGCSSQLADMSAADTPAHPKEPAGYLPVHDLPPDRDQAIIPPDQRAKIEAELAAARDRQAVAAKDAK</sequence>
<dbReference type="EMBL" id="LJYG01000108">
    <property type="protein sequence ID" value="KRQ03024.1"/>
    <property type="molecule type" value="Genomic_DNA"/>
</dbReference>
<keyword evidence="3" id="KW-1185">Reference proteome</keyword>
<keyword evidence="1" id="KW-0732">Signal</keyword>
<protein>
    <recommendedName>
        <fullName evidence="4">Lipoprotein</fullName>
    </recommendedName>
</protein>
<feature type="signal peptide" evidence="1">
    <location>
        <begin position="1"/>
        <end position="32"/>
    </location>
</feature>
<dbReference type="STRING" id="989370.AOQ71_30060"/>
<evidence type="ECO:0000313" key="3">
    <source>
        <dbReference type="Proteomes" id="UP000051936"/>
    </source>
</evidence>
<evidence type="ECO:0008006" key="4">
    <source>
        <dbReference type="Google" id="ProtNLM"/>
    </source>
</evidence>
<proteinExistence type="predicted"/>
<evidence type="ECO:0000256" key="1">
    <source>
        <dbReference type="SAM" id="SignalP"/>
    </source>
</evidence>
<reference evidence="2 3" key="1">
    <citation type="submission" date="2015-09" db="EMBL/GenBank/DDBJ databases">
        <title>Draft Genome Sequence of Bradyrhizobium manausense Strain BR 3351T, a Novel Symbiotic Nitrogen-Fixing Alphaproteobacterium Isolated from Brazilian Amazon Rain Forest.</title>
        <authorList>
            <person name="De Araujo J.L."/>
            <person name="Zilli J.E."/>
        </authorList>
    </citation>
    <scope>NUCLEOTIDE SEQUENCE [LARGE SCALE GENOMIC DNA]</scope>
    <source>
        <strain evidence="2 3">BR3351</strain>
    </source>
</reference>
<dbReference type="RefSeq" id="WP_057754562.1">
    <property type="nucleotide sequence ID" value="NZ_LJYG01000108.1"/>
</dbReference>
<gene>
    <name evidence="2" type="ORF">AOQ71_30060</name>
</gene>
<comment type="caution">
    <text evidence="2">The sequence shown here is derived from an EMBL/GenBank/DDBJ whole genome shotgun (WGS) entry which is preliminary data.</text>
</comment>
<organism evidence="2 3">
    <name type="scientific">Bradyrhizobium manausense</name>
    <dbReference type="NCBI Taxonomy" id="989370"/>
    <lineage>
        <taxon>Bacteria</taxon>
        <taxon>Pseudomonadati</taxon>
        <taxon>Pseudomonadota</taxon>
        <taxon>Alphaproteobacteria</taxon>
        <taxon>Hyphomicrobiales</taxon>
        <taxon>Nitrobacteraceae</taxon>
        <taxon>Bradyrhizobium</taxon>
    </lineage>
</organism>